<accession>A0ABQ9P450</accession>
<sequence>MSRPFSVADQIQAHTLANSIISGYNTNDAVLDTSELTLLRQFCIDRSVSNRDAILSERDMVDEPGTRPGEKAARSKGSLAGFLIARYGTSEPGLEEREWEMLGEWFGSGVDVSQAC</sequence>
<dbReference type="Proteomes" id="UP001172684">
    <property type="component" value="Unassembled WGS sequence"/>
</dbReference>
<proteinExistence type="predicted"/>
<evidence type="ECO:0000313" key="2">
    <source>
        <dbReference type="Proteomes" id="UP001172684"/>
    </source>
</evidence>
<protein>
    <submittedName>
        <fullName evidence="1">Uncharacterized protein</fullName>
    </submittedName>
</protein>
<dbReference type="EMBL" id="JAPDRL010000003">
    <property type="protein sequence ID" value="KAJ9669374.1"/>
    <property type="molecule type" value="Genomic_DNA"/>
</dbReference>
<reference evidence="1" key="1">
    <citation type="submission" date="2022-10" db="EMBL/GenBank/DDBJ databases">
        <title>Culturing micro-colonial fungi from biological soil crusts in the Mojave desert and describing Neophaeococcomyces mojavensis, and introducing the new genera and species Taxawa tesnikishii.</title>
        <authorList>
            <person name="Kurbessoian T."/>
            <person name="Stajich J.E."/>
        </authorList>
    </citation>
    <scope>NUCLEOTIDE SEQUENCE</scope>
    <source>
        <strain evidence="1">TK_1</strain>
    </source>
</reference>
<comment type="caution">
    <text evidence="1">The sequence shown here is derived from an EMBL/GenBank/DDBJ whole genome shotgun (WGS) entry which is preliminary data.</text>
</comment>
<organism evidence="1 2">
    <name type="scientific">Coniosporium apollinis</name>
    <dbReference type="NCBI Taxonomy" id="61459"/>
    <lineage>
        <taxon>Eukaryota</taxon>
        <taxon>Fungi</taxon>
        <taxon>Dikarya</taxon>
        <taxon>Ascomycota</taxon>
        <taxon>Pezizomycotina</taxon>
        <taxon>Dothideomycetes</taxon>
        <taxon>Dothideomycetes incertae sedis</taxon>
        <taxon>Coniosporium</taxon>
    </lineage>
</organism>
<keyword evidence="2" id="KW-1185">Reference proteome</keyword>
<name>A0ABQ9P450_9PEZI</name>
<gene>
    <name evidence="1" type="ORF">H2201_000726</name>
</gene>
<evidence type="ECO:0000313" key="1">
    <source>
        <dbReference type="EMBL" id="KAJ9669374.1"/>
    </source>
</evidence>